<dbReference type="Proteomes" id="UP000037035">
    <property type="component" value="Unassembled WGS sequence"/>
</dbReference>
<keyword evidence="2" id="KW-1185">Reference proteome</keyword>
<dbReference type="AlphaFoldDB" id="A0A0L6USF1"/>
<dbReference type="EMBL" id="LAVV01008992">
    <property type="protein sequence ID" value="KNZ51468.1"/>
    <property type="molecule type" value="Genomic_DNA"/>
</dbReference>
<accession>A0A0L6USF1</accession>
<proteinExistence type="predicted"/>
<reference evidence="1 2" key="1">
    <citation type="submission" date="2015-08" db="EMBL/GenBank/DDBJ databases">
        <title>Next Generation Sequencing and Analysis of the Genome of Puccinia sorghi L Schw, the Causal Agent of Maize Common Rust.</title>
        <authorList>
            <person name="Rochi L."/>
            <person name="Burguener G."/>
            <person name="Darino M."/>
            <person name="Turjanski A."/>
            <person name="Kreff E."/>
            <person name="Dieguez M.J."/>
            <person name="Sacco F."/>
        </authorList>
    </citation>
    <scope>NUCLEOTIDE SEQUENCE [LARGE SCALE GENOMIC DNA]</scope>
    <source>
        <strain evidence="1 2">RO10H11247</strain>
    </source>
</reference>
<sequence>METALLVNILRIKKCEFPHILDLRYEPLWRINDLVPLEPISYSQPQRYCESSGLGKKRNSWLALSYNSPPINPLLILSTIFYFILDDAVLLPLKSLNIRIGSSDLSEGFLLQGSSLRDFCWSGSALDMFQHRTMLYSAKHYVVVRYFIIFWDIPKLNTAQYIQPPGPINKQLMTGKLGHLHLLLYHISSLLQENYTTILLIQSSGSLPLFPLSSFLSFSSSHNYSLPPLFPILKSQPLKTIITPLQTTYPKKWTYVPSLVICSQHLYHTHPINFLCFWKSRTESMERSHQEIPKNTFLPFRCCITPGNAVDNQDDLELATKIKFYSIHKTISFFSFFLLKQNMKISLGFFVTYNFFPIIFFEKIIMDIGLLFLQFENYPRHCTAQSLILCSVSSPSKKKITLPNTRGMCHCRGVSICLVVSVLGVGCIKPLCDTSLNIIMSSSGLSNRTNPQLKNSQLHNGVSNMTKSTIKTIQLEFFN</sequence>
<protein>
    <submittedName>
        <fullName evidence="1">Uncharacterized protein</fullName>
    </submittedName>
</protein>
<evidence type="ECO:0000313" key="1">
    <source>
        <dbReference type="EMBL" id="KNZ51468.1"/>
    </source>
</evidence>
<dbReference type="VEuPathDB" id="FungiDB:VP01_3941g1"/>
<comment type="caution">
    <text evidence="1">The sequence shown here is derived from an EMBL/GenBank/DDBJ whole genome shotgun (WGS) entry which is preliminary data.</text>
</comment>
<gene>
    <name evidence="1" type="ORF">VP01_3941g1</name>
</gene>
<evidence type="ECO:0000313" key="2">
    <source>
        <dbReference type="Proteomes" id="UP000037035"/>
    </source>
</evidence>
<organism evidence="1 2">
    <name type="scientific">Puccinia sorghi</name>
    <dbReference type="NCBI Taxonomy" id="27349"/>
    <lineage>
        <taxon>Eukaryota</taxon>
        <taxon>Fungi</taxon>
        <taxon>Dikarya</taxon>
        <taxon>Basidiomycota</taxon>
        <taxon>Pucciniomycotina</taxon>
        <taxon>Pucciniomycetes</taxon>
        <taxon>Pucciniales</taxon>
        <taxon>Pucciniaceae</taxon>
        <taxon>Puccinia</taxon>
    </lineage>
</organism>
<name>A0A0L6USF1_9BASI</name>